<keyword evidence="3" id="KW-1185">Reference proteome</keyword>
<dbReference type="STRING" id="1448320.A0A319ELP1"/>
<dbReference type="PANTHER" id="PTHR47657">
    <property type="entry name" value="STEROL REGULATORY ELEMENT-BINDING PROTEIN ECM22"/>
    <property type="match status" value="1"/>
</dbReference>
<dbReference type="PANTHER" id="PTHR47657:SF10">
    <property type="entry name" value="ZN(II)2CYS6 TRANSCRIPTION FACTOR (EUROFUNG)"/>
    <property type="match status" value="1"/>
</dbReference>
<protein>
    <submittedName>
        <fullName evidence="2">Uncharacterized protein</fullName>
    </submittedName>
</protein>
<dbReference type="GO" id="GO:0000981">
    <property type="term" value="F:DNA-binding transcription factor activity, RNA polymerase II-specific"/>
    <property type="evidence" value="ECO:0007669"/>
    <property type="project" value="TreeGrafter"/>
</dbReference>
<organism evidence="2 3">
    <name type="scientific">Aspergillus ellipticus CBS 707.79</name>
    <dbReference type="NCBI Taxonomy" id="1448320"/>
    <lineage>
        <taxon>Eukaryota</taxon>
        <taxon>Fungi</taxon>
        <taxon>Dikarya</taxon>
        <taxon>Ascomycota</taxon>
        <taxon>Pezizomycotina</taxon>
        <taxon>Eurotiomycetes</taxon>
        <taxon>Eurotiomycetidae</taxon>
        <taxon>Eurotiales</taxon>
        <taxon>Aspergillaceae</taxon>
        <taxon>Aspergillus</taxon>
        <taxon>Aspergillus subgen. Circumdati</taxon>
    </lineage>
</organism>
<evidence type="ECO:0000313" key="3">
    <source>
        <dbReference type="Proteomes" id="UP000247810"/>
    </source>
</evidence>
<dbReference type="AlphaFoldDB" id="A0A319ELP1"/>
<reference evidence="2 3" key="1">
    <citation type="submission" date="2018-02" db="EMBL/GenBank/DDBJ databases">
        <title>The genomes of Aspergillus section Nigri reveals drivers in fungal speciation.</title>
        <authorList>
            <consortium name="DOE Joint Genome Institute"/>
            <person name="Vesth T.C."/>
            <person name="Nybo J."/>
            <person name="Theobald S."/>
            <person name="Brandl J."/>
            <person name="Frisvad J.C."/>
            <person name="Nielsen K.F."/>
            <person name="Lyhne E.K."/>
            <person name="Kogle M.E."/>
            <person name="Kuo A."/>
            <person name="Riley R."/>
            <person name="Clum A."/>
            <person name="Nolan M."/>
            <person name="Lipzen A."/>
            <person name="Salamov A."/>
            <person name="Henrissat B."/>
            <person name="Wiebenga A."/>
            <person name="De vries R.P."/>
            <person name="Grigoriev I.V."/>
            <person name="Mortensen U.H."/>
            <person name="Andersen M.R."/>
            <person name="Baker S.E."/>
        </authorList>
    </citation>
    <scope>NUCLEOTIDE SEQUENCE [LARGE SCALE GENOMIC DNA]</scope>
    <source>
        <strain evidence="2 3">CBS 707.79</strain>
    </source>
</reference>
<accession>A0A319ELP1</accession>
<proteinExistence type="predicted"/>
<gene>
    <name evidence="2" type="ORF">BO71DRAFT_451826</name>
</gene>
<feature type="compositionally biased region" description="Basic residues" evidence="1">
    <location>
        <begin position="21"/>
        <end position="33"/>
    </location>
</feature>
<dbReference type="Proteomes" id="UP000247810">
    <property type="component" value="Unassembled WGS sequence"/>
</dbReference>
<feature type="compositionally biased region" description="Polar residues" evidence="1">
    <location>
        <begin position="1"/>
        <end position="20"/>
    </location>
</feature>
<sequence>MSKSPSPNDSETPHSQSGTSRAHHDKRRRVRHNKSRKGCFTCNFVTSRARSRRMVDPLQPLDFHLEGPTVETPLRDQAVNMADMRLLTKYMRHTSKKMALHSKRSRIWEQVIPEMAAEQEYLMYILLALTGEHVLHEAYTSRSNTTVGSGGIQSALHPHDDHAIQLEYHRLIQHHQNGLEGFCQALADMSPATADYVFCGSLLIVAIAFASLSVRNYNNLTGPGLGAEIDHHDPYIDWLHLVRGLTSVVQEHWLTLKAGRLRTMLYYTYAHDNWKPAKSALLSAHFPRLMNASQTLIVFAQGACQSLNMLRAFTATLPLTTTTPHSETKPHDGSSTCTSYHSNDEHVYDHANTINRLEEIYMRILYALQFSQSEHDYPTSLDIQIDLEESALTSWPQMLSTTFIASLVPTSTAEQLATADAFSYSILAHFYLVFLLFENTWYLSRGFRSEIERICWHVKRVDNEGLNALMVWPMAVLAES</sequence>
<dbReference type="InterPro" id="IPR052400">
    <property type="entry name" value="Zn2-C6_fungal_TF"/>
</dbReference>
<dbReference type="VEuPathDB" id="FungiDB:BO71DRAFT_451826"/>
<name>A0A319ELP1_9EURO</name>
<dbReference type="EMBL" id="KZ825932">
    <property type="protein sequence ID" value="PYH91882.1"/>
    <property type="molecule type" value="Genomic_DNA"/>
</dbReference>
<dbReference type="OrthoDB" id="3546279at2759"/>
<evidence type="ECO:0000313" key="2">
    <source>
        <dbReference type="EMBL" id="PYH91882.1"/>
    </source>
</evidence>
<evidence type="ECO:0000256" key="1">
    <source>
        <dbReference type="SAM" id="MobiDB-lite"/>
    </source>
</evidence>
<feature type="region of interest" description="Disordered" evidence="1">
    <location>
        <begin position="1"/>
        <end position="33"/>
    </location>
</feature>